<dbReference type="EMBL" id="ONZP01000484">
    <property type="protein sequence ID" value="SPJ85570.1"/>
    <property type="molecule type" value="Genomic_DNA"/>
</dbReference>
<dbReference type="AlphaFoldDB" id="A0AAE8SMX8"/>
<accession>A0AAE8SMX8</accession>
<comment type="caution">
    <text evidence="1">The sequence shown here is derived from an EMBL/GenBank/DDBJ whole genome shotgun (WGS) entry which is preliminary data.</text>
</comment>
<keyword evidence="2" id="KW-1185">Reference proteome</keyword>
<reference evidence="1" key="1">
    <citation type="submission" date="2018-03" db="EMBL/GenBank/DDBJ databases">
        <authorList>
            <person name="Guldener U."/>
        </authorList>
    </citation>
    <scope>NUCLEOTIDE SEQUENCE</scope>
</reference>
<proteinExistence type="predicted"/>
<evidence type="ECO:0000313" key="2">
    <source>
        <dbReference type="Proteomes" id="UP001187734"/>
    </source>
</evidence>
<evidence type="ECO:0000313" key="1">
    <source>
        <dbReference type="EMBL" id="SPJ85570.1"/>
    </source>
</evidence>
<sequence length="434" mass="48217">MTGQQDTKKVVIVRNDGPDADNIGAFMLLLQWAKSRPDVELVIIFEPRPVDFRLATLKPGDQERLDGLLKLHFADLGKPLKIRLNGLLTEQAISKVKNLSEEDRALLHMAIKPSKSSLEDSKLHALLMAWDLARCLNELPGTSGSEAEATILMDMDALSDTSPVNFKCHAPEQLFNRTPEKIRQFYGFMELPNPQRQEETRQWYRDHIKEADEELQNSNIDVGRLDFHHLVERIMAAGGATFIEGASFSLLHRLAADEPGVAAKIDCVVQAGTLDLAKNIFANQFNIALNRESAAYVLDNSHLFRNFVTVPTHTSQSISFSFDKLEENGFSSLARWILCFNRGEDPLKVAEGNATLAGQHRDVTIKLPDLAMILLAFGSRVYPSETSKFMVKTIGKESLLFVPTDNGGGITALLPKDGHKYDTVDLAGLLTSVH</sequence>
<protein>
    <submittedName>
        <fullName evidence="1">Uncharacterized protein</fullName>
    </submittedName>
</protein>
<dbReference type="Proteomes" id="UP001187734">
    <property type="component" value="Unassembled WGS sequence"/>
</dbReference>
<name>A0AAE8SMX8_9HYPO</name>
<organism evidence="1 2">
    <name type="scientific">Fusarium torulosum</name>
    <dbReference type="NCBI Taxonomy" id="33205"/>
    <lineage>
        <taxon>Eukaryota</taxon>
        <taxon>Fungi</taxon>
        <taxon>Dikarya</taxon>
        <taxon>Ascomycota</taxon>
        <taxon>Pezizomycotina</taxon>
        <taxon>Sordariomycetes</taxon>
        <taxon>Hypocreomycetidae</taxon>
        <taxon>Hypocreales</taxon>
        <taxon>Nectriaceae</taxon>
        <taxon>Fusarium</taxon>
    </lineage>
</organism>
<gene>
    <name evidence="1" type="ORF">FTOL_11351</name>
</gene>